<evidence type="ECO:0000313" key="2">
    <source>
        <dbReference type="Proteomes" id="UP000247647"/>
    </source>
</evidence>
<protein>
    <submittedName>
        <fullName evidence="1">Uncharacterized protein</fullName>
    </submittedName>
</protein>
<organism evidence="1 2">
    <name type="scientific">Aspergillus neoniger (strain CBS 115656)</name>
    <dbReference type="NCBI Taxonomy" id="1448310"/>
    <lineage>
        <taxon>Eukaryota</taxon>
        <taxon>Fungi</taxon>
        <taxon>Dikarya</taxon>
        <taxon>Ascomycota</taxon>
        <taxon>Pezizomycotina</taxon>
        <taxon>Eurotiomycetes</taxon>
        <taxon>Eurotiomycetidae</taxon>
        <taxon>Eurotiales</taxon>
        <taxon>Aspergillaceae</taxon>
        <taxon>Aspergillus</taxon>
        <taxon>Aspergillus subgen. Circumdati</taxon>
    </lineage>
</organism>
<keyword evidence="2" id="KW-1185">Reference proteome</keyword>
<gene>
    <name evidence="1" type="ORF">BO87DRAFT_20426</name>
</gene>
<name>A0A318YUI6_ASPNB</name>
<reference evidence="1" key="1">
    <citation type="submission" date="2016-12" db="EMBL/GenBank/DDBJ databases">
        <title>The genomes of Aspergillus section Nigri reveals drivers in fungal speciation.</title>
        <authorList>
            <consortium name="DOE Joint Genome Institute"/>
            <person name="Vesth T.C."/>
            <person name="Nybo J."/>
            <person name="Theobald S."/>
            <person name="Brandl J."/>
            <person name="Frisvad J.C."/>
            <person name="Nielsen K.F."/>
            <person name="Lyhne E.K."/>
            <person name="Kogle M.E."/>
            <person name="Kuo A."/>
            <person name="Riley R."/>
            <person name="Clum A."/>
            <person name="Nolan M."/>
            <person name="Lipzen A."/>
            <person name="Salamov A."/>
            <person name="Henrissat B."/>
            <person name="Wiebenga A."/>
            <person name="De Vries R.P."/>
            <person name="Grigoriev I.V."/>
            <person name="Mortensen U.H."/>
            <person name="Andersen M.R."/>
            <person name="Baker S.E."/>
        </authorList>
    </citation>
    <scope>NUCLEOTIDE SEQUENCE [LARGE SCALE GENOMIC DNA]</scope>
    <source>
        <strain evidence="1">CBS 115656</strain>
    </source>
</reference>
<dbReference type="RefSeq" id="XP_025481108.1">
    <property type="nucleotide sequence ID" value="XM_025618573.1"/>
</dbReference>
<proteinExistence type="predicted"/>
<dbReference type="GeneID" id="37121029"/>
<dbReference type="Proteomes" id="UP000247647">
    <property type="component" value="Unassembled WGS sequence"/>
</dbReference>
<accession>A0A318YUI6</accession>
<dbReference type="AlphaFoldDB" id="A0A318YUI6"/>
<evidence type="ECO:0000313" key="1">
    <source>
        <dbReference type="EMBL" id="PYH35630.1"/>
    </source>
</evidence>
<sequence length="167" mass="18236">MPRSGEHWCPCRSPHHISGQTLPKGSALQFLLDRFLSSTTSSTHFRLSLLPLHHILAVNFGRSWSRALTPCPGQVPIYCYPNLPGAGLDTPQQKTNLIQFSKKAVAPSGVGLVQTASTGPPIGTGDWRLLLSNRANRLRRTEWDVAHPVVLGQLVDESQLKGLIAES</sequence>
<dbReference type="EMBL" id="KZ821455">
    <property type="protein sequence ID" value="PYH35630.1"/>
    <property type="molecule type" value="Genomic_DNA"/>
</dbReference>